<feature type="transmembrane region" description="Helical" evidence="7">
    <location>
        <begin position="20"/>
        <end position="43"/>
    </location>
</feature>
<keyword evidence="5 7" id="KW-0472">Membrane</keyword>
<protein>
    <recommendedName>
        <fullName evidence="8">Membrane insertase YidC/Oxa/ALB C-terminal domain-containing protein</fullName>
    </recommendedName>
</protein>
<sequence>MGQEFLDLATALPYPPGFPPYSSTIILVTIFSRLLTVPVTVWASKRAQRYEENVLPALRQLKPVVAEQEIRAMAKEGIRGGKDYLRTVHAKRCQAILEAREKELANEYKCRPLVTSLASPLSQAPIFILITTVLNNLARNPASCFDSESFLTLTTLMHPDETMALPVVLGLLTMANVEASTWVLTPAEKQQLAEREAKSKEISAKDGTRRVRFQSIFKSGMRGLAVARIGLGAIAPGAVTVYWVTSAAFGLFQTWLMNWLDVRRRRAFQAAHPPPSLPKPSLRSGSADALRLHAAEKRVQPSAKKV</sequence>
<dbReference type="InterPro" id="IPR001708">
    <property type="entry name" value="YidC/ALB3/OXA1/COX18"/>
</dbReference>
<feature type="domain" description="Membrane insertase YidC/Oxa/ALB C-terminal" evidence="8">
    <location>
        <begin position="22"/>
        <end position="258"/>
    </location>
</feature>
<feature type="transmembrane region" description="Helical" evidence="7">
    <location>
        <begin position="219"/>
        <end position="235"/>
    </location>
</feature>
<evidence type="ECO:0000256" key="3">
    <source>
        <dbReference type="ARBA" id="ARBA00022692"/>
    </source>
</evidence>
<dbReference type="InterPro" id="IPR028055">
    <property type="entry name" value="YidC/Oxa/ALB_C"/>
</dbReference>
<dbReference type="PANTHER" id="PTHR12428">
    <property type="entry name" value="OXA1"/>
    <property type="match status" value="1"/>
</dbReference>
<dbReference type="Proteomes" id="UP001498398">
    <property type="component" value="Unassembled WGS sequence"/>
</dbReference>
<dbReference type="PANTHER" id="PTHR12428:SF65">
    <property type="entry name" value="CYTOCHROME C OXIDASE ASSEMBLY PROTEIN COX18, MITOCHONDRIAL"/>
    <property type="match status" value="1"/>
</dbReference>
<reference evidence="9 10" key="1">
    <citation type="submission" date="2024-01" db="EMBL/GenBank/DDBJ databases">
        <title>A draft genome for the cacao thread blight pathogen Marasmiellus scandens.</title>
        <authorList>
            <person name="Baruah I.K."/>
            <person name="Leung J."/>
            <person name="Bukari Y."/>
            <person name="Amoako-Attah I."/>
            <person name="Meinhardt L.W."/>
            <person name="Bailey B.A."/>
            <person name="Cohen S.P."/>
        </authorList>
    </citation>
    <scope>NUCLEOTIDE SEQUENCE [LARGE SCALE GENOMIC DNA]</scope>
    <source>
        <strain evidence="9 10">GH-19</strain>
    </source>
</reference>
<keyword evidence="10" id="KW-1185">Reference proteome</keyword>
<evidence type="ECO:0000256" key="6">
    <source>
        <dbReference type="RuleBase" id="RU003945"/>
    </source>
</evidence>
<evidence type="ECO:0000256" key="1">
    <source>
        <dbReference type="ARBA" id="ARBA00004141"/>
    </source>
</evidence>
<name>A0ABR1K0R2_9AGAR</name>
<gene>
    <name evidence="9" type="ORF">VKT23_001954</name>
</gene>
<accession>A0ABR1K0R2</accession>
<comment type="similarity">
    <text evidence="2 6">Belongs to the OXA1/ALB3/YidC family.</text>
</comment>
<keyword evidence="3 6" id="KW-0812">Transmembrane</keyword>
<evidence type="ECO:0000256" key="2">
    <source>
        <dbReference type="ARBA" id="ARBA00009877"/>
    </source>
</evidence>
<evidence type="ECO:0000256" key="4">
    <source>
        <dbReference type="ARBA" id="ARBA00022989"/>
    </source>
</evidence>
<organism evidence="9 10">
    <name type="scientific">Marasmiellus scandens</name>
    <dbReference type="NCBI Taxonomy" id="2682957"/>
    <lineage>
        <taxon>Eukaryota</taxon>
        <taxon>Fungi</taxon>
        <taxon>Dikarya</taxon>
        <taxon>Basidiomycota</taxon>
        <taxon>Agaricomycotina</taxon>
        <taxon>Agaricomycetes</taxon>
        <taxon>Agaricomycetidae</taxon>
        <taxon>Agaricales</taxon>
        <taxon>Marasmiineae</taxon>
        <taxon>Omphalotaceae</taxon>
        <taxon>Marasmiellus</taxon>
    </lineage>
</organism>
<proteinExistence type="inferred from homology"/>
<evidence type="ECO:0000313" key="10">
    <source>
        <dbReference type="Proteomes" id="UP001498398"/>
    </source>
</evidence>
<comment type="subcellular location">
    <subcellularLocation>
        <location evidence="1 6">Membrane</location>
        <topology evidence="1 6">Multi-pass membrane protein</topology>
    </subcellularLocation>
</comment>
<evidence type="ECO:0000313" key="9">
    <source>
        <dbReference type="EMBL" id="KAK7470529.1"/>
    </source>
</evidence>
<dbReference type="Pfam" id="PF02096">
    <property type="entry name" value="60KD_IMP"/>
    <property type="match status" value="1"/>
</dbReference>
<comment type="caution">
    <text evidence="9">The sequence shown here is derived from an EMBL/GenBank/DDBJ whole genome shotgun (WGS) entry which is preliminary data.</text>
</comment>
<dbReference type="EMBL" id="JBANRG010000002">
    <property type="protein sequence ID" value="KAK7470529.1"/>
    <property type="molecule type" value="Genomic_DNA"/>
</dbReference>
<keyword evidence="4 7" id="KW-1133">Transmembrane helix</keyword>
<evidence type="ECO:0000256" key="7">
    <source>
        <dbReference type="SAM" id="Phobius"/>
    </source>
</evidence>
<evidence type="ECO:0000259" key="8">
    <source>
        <dbReference type="Pfam" id="PF02096"/>
    </source>
</evidence>
<evidence type="ECO:0000256" key="5">
    <source>
        <dbReference type="ARBA" id="ARBA00023136"/>
    </source>
</evidence>